<feature type="domain" description="Ricin B lectin" evidence="3">
    <location>
        <begin position="790"/>
        <end position="867"/>
    </location>
</feature>
<evidence type="ECO:0000256" key="2">
    <source>
        <dbReference type="ARBA" id="ARBA00023180"/>
    </source>
</evidence>
<evidence type="ECO:0000313" key="4">
    <source>
        <dbReference type="EMBL" id="URZ13849.1"/>
    </source>
</evidence>
<dbReference type="RefSeq" id="WP_179117052.1">
    <property type="nucleotide sequence ID" value="NZ_CP096984.1"/>
</dbReference>
<dbReference type="InterPro" id="IPR011050">
    <property type="entry name" value="Pectin_lyase_fold/virulence"/>
</dbReference>
<keyword evidence="2" id="KW-0325">Glycoprotein</keyword>
<dbReference type="InterPro" id="IPR012334">
    <property type="entry name" value="Pectin_lyas_fold"/>
</dbReference>
<keyword evidence="1" id="KW-0479">Metal-binding</keyword>
<dbReference type="Pfam" id="PF14200">
    <property type="entry name" value="RicinB_lectin_2"/>
    <property type="match status" value="1"/>
</dbReference>
<dbReference type="InterPro" id="IPR052063">
    <property type="entry name" value="Polysaccharide_Lyase_1"/>
</dbReference>
<dbReference type="SUPFAM" id="SSF51126">
    <property type="entry name" value="Pectin lyase-like"/>
    <property type="match status" value="1"/>
</dbReference>
<evidence type="ECO:0000259" key="3">
    <source>
        <dbReference type="Pfam" id="PF14200"/>
    </source>
</evidence>
<evidence type="ECO:0000313" key="5">
    <source>
        <dbReference type="Proteomes" id="UP000190951"/>
    </source>
</evidence>
<gene>
    <name evidence="4" type="ORF">CROST_046270</name>
</gene>
<dbReference type="Gene3D" id="2.160.20.10">
    <property type="entry name" value="Single-stranded right-handed beta-helix, Pectin lyase-like"/>
    <property type="match status" value="1"/>
</dbReference>
<proteinExistence type="predicted"/>
<dbReference type="KEGG" id="crw:CROST_046270"/>
<evidence type="ECO:0000256" key="1">
    <source>
        <dbReference type="ARBA" id="ARBA00022723"/>
    </source>
</evidence>
<dbReference type="STRING" id="84029.CROST_34260"/>
<dbReference type="InterPro" id="IPR035992">
    <property type="entry name" value="Ricin_B-like_lectins"/>
</dbReference>
<geneLocation type="plasmid" evidence="4 5">
    <name>p330</name>
</geneLocation>
<dbReference type="CDD" id="cd00161">
    <property type="entry name" value="beta-trefoil_Ricin-like"/>
    <property type="match status" value="1"/>
</dbReference>
<keyword evidence="5" id="KW-1185">Reference proteome</keyword>
<protein>
    <recommendedName>
        <fullName evidence="3">Ricin B lectin domain-containing protein</fullName>
    </recommendedName>
</protein>
<dbReference type="PROSITE" id="PS50231">
    <property type="entry name" value="RICIN_B_LECTIN"/>
    <property type="match status" value="1"/>
</dbReference>
<accession>A0A1S8L0K8</accession>
<dbReference type="AlphaFoldDB" id="A0A1S8L0K8"/>
<dbReference type="Proteomes" id="UP000190951">
    <property type="component" value="Plasmid p330"/>
</dbReference>
<dbReference type="Gene3D" id="2.80.10.50">
    <property type="match status" value="2"/>
</dbReference>
<keyword evidence="4" id="KW-0614">Plasmid</keyword>
<dbReference type="GO" id="GO:0046872">
    <property type="term" value="F:metal ion binding"/>
    <property type="evidence" value="ECO:0007669"/>
    <property type="project" value="UniProtKB-KW"/>
</dbReference>
<dbReference type="SUPFAM" id="SSF50370">
    <property type="entry name" value="Ricin B-like lectins"/>
    <property type="match status" value="1"/>
</dbReference>
<reference evidence="4 5" key="1">
    <citation type="submission" date="2022-04" db="EMBL/GenBank/DDBJ databases">
        <title>Genome sequence of C. roseum typestrain.</title>
        <authorList>
            <person name="Poehlein A."/>
            <person name="Schoch T."/>
            <person name="Duerre P."/>
            <person name="Daniel R."/>
        </authorList>
    </citation>
    <scope>NUCLEOTIDE SEQUENCE [LARGE SCALE GENOMIC DNA]</scope>
    <source>
        <strain evidence="4 5">DSM 7320</strain>
        <plasmid evidence="4 5">p330</plasmid>
    </source>
</reference>
<sequence length="934" mass="100102">MGKKKILSSILILSMVVTASSTFSLKNNVSKANSVYAATLNKVSNNDKRIRVDLAPFTSGRTDMFTKGWNNWVVNSGTSASQTYNGVTFKLSNGGNTENGIQSGWCKGLIQSSLNSPTLTLDGVTSNATSGGVIKLEISGLPAGNHTLTTWHSFYDDVKGGSMSLYVDEKLKASGIKGPTRVTDDDAAGRAYVSFNAAAGKTVTVLIKPDNNGNYNNAVLNAFEIDGANPFQGISKPKPQDGDEHLQGNTLSWMAGQGAVSHDVYLGTDFNSVNNANTNSLLFKGNEKGTSYLASGLSPMNTYYWRIDERDKNGTITKGAVMSFRTAHLAFPSAEGYGRFARGGRGGRVIEVTNLNDSGTGSLRDAIENQKGPRTIIFRVGGVIALKSRLAVPADGGDVYVAGQTAPGDGITLTQYAFGLASADDVIIRDVRLRVGDVCGQAMDGMGMAGSNNSIIDHCSISWSIDEGTSSRGAHNISFQNNIIAEALNNSKHYNDSDPNHTGTQRHSFAGSISGNIGSFHHNLLTNCTGRNWSLAGGFEQDGKHYGGYLDITNNVVYNYKDRTTDGGARRVNFVGNYYKQGPVSNNMNFFSIDGDQLHTGDMQMAYLSNNKMVTIDGKTILDPNTDNWTKAGSAYSTVSQVRSNVPFFPSYVTTESADAAYETVLNNAGATKPTRDYLDTRYINEVKNGTYTYTGSVDHLKGIIDSQDDVGGYPKLKGGNAPVDSDHDGMSDQWEIKHGLNPNDPSDANGLNLSTEGYTNLEMYLDELAGDNVKYKSGQATDTSNISMGSYYRIKNVNSGKYLSVPNNACGSKLVQTGSADSENSIWQVTQADSGCVKLISQAGSDGKVIDVPGASNDNGVQLQIWNSASIFVPYEEFQLKDNKDGTFGILTKSSGGTKGFDVNGHSTAEGASIIQYNYNGAANQKWIFQKIN</sequence>
<name>A0A1S8L0K8_9CLOT</name>
<organism evidence="4 5">
    <name type="scientific">Clostridium felsineum</name>
    <dbReference type="NCBI Taxonomy" id="36839"/>
    <lineage>
        <taxon>Bacteria</taxon>
        <taxon>Bacillati</taxon>
        <taxon>Bacillota</taxon>
        <taxon>Clostridia</taxon>
        <taxon>Eubacteriales</taxon>
        <taxon>Clostridiaceae</taxon>
        <taxon>Clostridium</taxon>
    </lineage>
</organism>
<dbReference type="PANTHER" id="PTHR42970:SF1">
    <property type="entry name" value="PECTATE LYASE C-RELATED"/>
    <property type="match status" value="1"/>
</dbReference>
<dbReference type="PANTHER" id="PTHR42970">
    <property type="entry name" value="PECTATE LYASE C-RELATED"/>
    <property type="match status" value="1"/>
</dbReference>
<dbReference type="EMBL" id="CP096984">
    <property type="protein sequence ID" value="URZ13849.1"/>
    <property type="molecule type" value="Genomic_DNA"/>
</dbReference>
<dbReference type="InterPro" id="IPR000772">
    <property type="entry name" value="Ricin_B_lectin"/>
</dbReference>